<dbReference type="SUPFAM" id="SSF53335">
    <property type="entry name" value="S-adenosyl-L-methionine-dependent methyltransferases"/>
    <property type="match status" value="1"/>
</dbReference>
<comment type="caution">
    <text evidence="2">The sequence shown here is derived from an EMBL/GenBank/DDBJ whole genome shotgun (WGS) entry which is preliminary data.</text>
</comment>
<dbReference type="Gene3D" id="3.30.2130.30">
    <property type="match status" value="1"/>
</dbReference>
<dbReference type="PANTHER" id="PTHR14911">
    <property type="entry name" value="THUMP DOMAIN-CONTAINING"/>
    <property type="match status" value="1"/>
</dbReference>
<evidence type="ECO:0000313" key="2">
    <source>
        <dbReference type="EMBL" id="ORC35179.1"/>
    </source>
</evidence>
<dbReference type="InterPro" id="IPR000241">
    <property type="entry name" value="RlmKL-like_Mtase"/>
</dbReference>
<dbReference type="CDD" id="cd02440">
    <property type="entry name" value="AdoMet_MTases"/>
    <property type="match status" value="1"/>
</dbReference>
<dbReference type="PROSITE" id="PS00092">
    <property type="entry name" value="N6_MTASE"/>
    <property type="match status" value="1"/>
</dbReference>
<protein>
    <recommendedName>
        <fullName evidence="1">Ribosomal RNA large subunit methyltransferase K/L-like methyltransferase domain-containing protein</fullName>
    </recommendedName>
</protein>
<dbReference type="AlphaFoldDB" id="A0A1Y1RXX2"/>
<dbReference type="InterPro" id="IPR029063">
    <property type="entry name" value="SAM-dependent_MTases_sf"/>
</dbReference>
<dbReference type="EMBL" id="MWQY01000010">
    <property type="protein sequence ID" value="ORC35179.1"/>
    <property type="molecule type" value="Genomic_DNA"/>
</dbReference>
<dbReference type="Pfam" id="PF01170">
    <property type="entry name" value="UPF0020"/>
    <property type="match status" value="1"/>
</dbReference>
<dbReference type="RefSeq" id="WP_083050692.1">
    <property type="nucleotide sequence ID" value="NZ_MWQY01000010.1"/>
</dbReference>
<reference evidence="2 3" key="1">
    <citation type="submission" date="2017-03" db="EMBL/GenBank/DDBJ databases">
        <title>Draft Genome sequence of Marispirochaeta sp. strain JC444.</title>
        <authorList>
            <person name="Shivani Y."/>
            <person name="Subhash Y."/>
            <person name="Sasikala C."/>
            <person name="Ramana C."/>
        </authorList>
    </citation>
    <scope>NUCLEOTIDE SEQUENCE [LARGE SCALE GENOMIC DNA]</scope>
    <source>
        <strain evidence="2 3">JC444</strain>
    </source>
</reference>
<accession>A0A1Y1RXX2</accession>
<dbReference type="GO" id="GO:0003676">
    <property type="term" value="F:nucleic acid binding"/>
    <property type="evidence" value="ECO:0007669"/>
    <property type="project" value="InterPro"/>
</dbReference>
<dbReference type="InterPro" id="IPR002052">
    <property type="entry name" value="DNA_methylase_N6_adenine_CS"/>
</dbReference>
<evidence type="ECO:0000259" key="1">
    <source>
        <dbReference type="Pfam" id="PF01170"/>
    </source>
</evidence>
<evidence type="ECO:0000313" key="3">
    <source>
        <dbReference type="Proteomes" id="UP000192343"/>
    </source>
</evidence>
<keyword evidence="3" id="KW-1185">Reference proteome</keyword>
<proteinExistence type="predicted"/>
<dbReference type="PANTHER" id="PTHR14911:SF13">
    <property type="entry name" value="TRNA (GUANINE(6)-N2)-METHYLTRANSFERASE THUMP3"/>
    <property type="match status" value="1"/>
</dbReference>
<name>A0A1Y1RXX2_9SPIO</name>
<gene>
    <name evidence="2" type="ORF">B4O97_10670</name>
</gene>
<organism evidence="2 3">
    <name type="scientific">Marispirochaeta aestuarii</name>
    <dbReference type="NCBI Taxonomy" id="1963862"/>
    <lineage>
        <taxon>Bacteria</taxon>
        <taxon>Pseudomonadati</taxon>
        <taxon>Spirochaetota</taxon>
        <taxon>Spirochaetia</taxon>
        <taxon>Spirochaetales</taxon>
        <taxon>Spirochaetaceae</taxon>
        <taxon>Marispirochaeta</taxon>
    </lineage>
</organism>
<sequence length="352" mass="39072">METVFLRTAPGLEDLSKQEVLETLKNDTRETRIKARSGRGWIEIAAPPSIVPEEIFNNLRTVFRSMILKSSAPRGEGKPGSEALKLVQKGGFHDLHHNSPFRITCYASAEPSGTRRMVEQLIGTEAVRASGAPVDLTRYDLNYGLEFLDNRIFFGTVFKDEEEAPRYRKSFQVRSSAKPHIAAAMLRLVGFSSRPGTLLDPCCGSGTILLEAASTRPESRLYGVDVDPLCAKGAQKNLLKLFPGHGGSRIYQGDARKLEELFPASGLDYLVTNPPFGIRTGTRINFYWFYRGLLNGANRLLNEKGRIALLVGRQRGIFNRAVKEDGNFRAIHIRVIDASGLFPALYVLARTS</sequence>
<dbReference type="PRINTS" id="PR00507">
    <property type="entry name" value="N12N6MTFRASE"/>
</dbReference>
<dbReference type="Proteomes" id="UP000192343">
    <property type="component" value="Unassembled WGS sequence"/>
</dbReference>
<dbReference type="GO" id="GO:0030488">
    <property type="term" value="P:tRNA methylation"/>
    <property type="evidence" value="ECO:0007669"/>
    <property type="project" value="TreeGrafter"/>
</dbReference>
<dbReference type="OrthoDB" id="9814572at2"/>
<feature type="domain" description="Ribosomal RNA large subunit methyltransferase K/L-like methyltransferase" evidence="1">
    <location>
        <begin position="167"/>
        <end position="337"/>
    </location>
</feature>
<dbReference type="STRING" id="1963862.B4O97_10670"/>
<dbReference type="GO" id="GO:0016423">
    <property type="term" value="F:tRNA (guanine) methyltransferase activity"/>
    <property type="evidence" value="ECO:0007669"/>
    <property type="project" value="TreeGrafter"/>
</dbReference>
<dbReference type="Gene3D" id="3.40.50.150">
    <property type="entry name" value="Vaccinia Virus protein VP39"/>
    <property type="match status" value="1"/>
</dbReference>